<sequence length="241" mass="27477">MMALDNYYLLFSPQPSLHLDWDSHSSGLGREDVHEFNNIKPLESSTGYLQDAVVQWSDRCKRRRLISSTYDAKFTSENIHELLHWQGFWDSSCYGDPLWGLNCLVEDNSNNSGENILNCFLSDKTDPLNSRDSLGIQNGHHPLRDMELEQQEQEKRRKKKMFVYPFRVLKPIGLEGNVTLADINERILKRPTRPVKHPVGEFAIGPCVSIDRPGLSGKAVVALTRIQTQGRGTITIIRTRG</sequence>
<dbReference type="GO" id="GO:0007143">
    <property type="term" value="P:female meiotic nuclear division"/>
    <property type="evidence" value="ECO:0007669"/>
    <property type="project" value="InterPro"/>
</dbReference>
<gene>
    <name evidence="1" type="ORF">A4U43_C06F16790</name>
</gene>
<dbReference type="Gramene" id="ONK67173">
    <property type="protein sequence ID" value="ONK67173"/>
    <property type="gene ID" value="A4U43_C06F16790"/>
</dbReference>
<evidence type="ECO:0000313" key="2">
    <source>
        <dbReference type="Proteomes" id="UP000243459"/>
    </source>
</evidence>
<reference evidence="2" key="1">
    <citation type="journal article" date="2017" name="Nat. Commun.">
        <title>The asparagus genome sheds light on the origin and evolution of a young Y chromosome.</title>
        <authorList>
            <person name="Harkess A."/>
            <person name="Zhou J."/>
            <person name="Xu C."/>
            <person name="Bowers J.E."/>
            <person name="Van der Hulst R."/>
            <person name="Ayyampalayam S."/>
            <person name="Mercati F."/>
            <person name="Riccardi P."/>
            <person name="McKain M.R."/>
            <person name="Kakrana A."/>
            <person name="Tang H."/>
            <person name="Ray J."/>
            <person name="Groenendijk J."/>
            <person name="Arikit S."/>
            <person name="Mathioni S.M."/>
            <person name="Nakano M."/>
            <person name="Shan H."/>
            <person name="Telgmann-Rauber A."/>
            <person name="Kanno A."/>
            <person name="Yue Z."/>
            <person name="Chen H."/>
            <person name="Li W."/>
            <person name="Chen Y."/>
            <person name="Xu X."/>
            <person name="Zhang Y."/>
            <person name="Luo S."/>
            <person name="Chen H."/>
            <person name="Gao J."/>
            <person name="Mao Z."/>
            <person name="Pires J.C."/>
            <person name="Luo M."/>
            <person name="Kudrna D."/>
            <person name="Wing R.A."/>
            <person name="Meyers B.C."/>
            <person name="Yi K."/>
            <person name="Kong H."/>
            <person name="Lavrijsen P."/>
            <person name="Sunseri F."/>
            <person name="Falavigna A."/>
            <person name="Ye Y."/>
            <person name="Leebens-Mack J.H."/>
            <person name="Chen G."/>
        </authorList>
    </citation>
    <scope>NUCLEOTIDE SEQUENCE [LARGE SCALE GENOMIC DNA]</scope>
    <source>
        <strain evidence="2">cv. DH0086</strain>
    </source>
</reference>
<dbReference type="AlphaFoldDB" id="A0A5P1ENE1"/>
<dbReference type="InterPro" id="IPR039933">
    <property type="entry name" value="XRI1"/>
</dbReference>
<name>A0A5P1ENE1_ASPOF</name>
<dbReference type="OMA" id="HVNTDER"/>
<accession>A0A5P1ENE1</accession>
<dbReference type="GO" id="GO:0007140">
    <property type="term" value="P:male meiotic nuclear division"/>
    <property type="evidence" value="ECO:0007669"/>
    <property type="project" value="InterPro"/>
</dbReference>
<dbReference type="EMBL" id="CM007386">
    <property type="protein sequence ID" value="ONK67173.1"/>
    <property type="molecule type" value="Genomic_DNA"/>
</dbReference>
<protein>
    <recommendedName>
        <fullName evidence="3">Protein XRI1</fullName>
    </recommendedName>
</protein>
<evidence type="ECO:0000313" key="1">
    <source>
        <dbReference type="EMBL" id="ONK67173.1"/>
    </source>
</evidence>
<dbReference type="PANTHER" id="PTHR33385">
    <property type="entry name" value="PROTEIN XRI1"/>
    <property type="match status" value="1"/>
</dbReference>
<organism evidence="1 2">
    <name type="scientific">Asparagus officinalis</name>
    <name type="common">Garden asparagus</name>
    <dbReference type="NCBI Taxonomy" id="4686"/>
    <lineage>
        <taxon>Eukaryota</taxon>
        <taxon>Viridiplantae</taxon>
        <taxon>Streptophyta</taxon>
        <taxon>Embryophyta</taxon>
        <taxon>Tracheophyta</taxon>
        <taxon>Spermatophyta</taxon>
        <taxon>Magnoliopsida</taxon>
        <taxon>Liliopsida</taxon>
        <taxon>Asparagales</taxon>
        <taxon>Asparagaceae</taxon>
        <taxon>Asparagoideae</taxon>
        <taxon>Asparagus</taxon>
    </lineage>
</organism>
<keyword evidence="2" id="KW-1185">Reference proteome</keyword>
<dbReference type="PANTHER" id="PTHR33385:SF18">
    <property type="entry name" value="XRI1-LIKE PROTEIN"/>
    <property type="match status" value="1"/>
</dbReference>
<evidence type="ECO:0008006" key="3">
    <source>
        <dbReference type="Google" id="ProtNLM"/>
    </source>
</evidence>
<dbReference type="Proteomes" id="UP000243459">
    <property type="component" value="Chromosome 6"/>
</dbReference>
<proteinExistence type="predicted"/>